<gene>
    <name evidence="8" type="ORF">ACFFGE_11265</name>
</gene>
<comment type="caution">
    <text evidence="8">The sequence shown here is derived from an EMBL/GenBank/DDBJ whole genome shotgun (WGS) entry which is preliminary data.</text>
</comment>
<keyword evidence="4 6" id="KW-1133">Transmembrane helix</keyword>
<dbReference type="Proteomes" id="UP001589906">
    <property type="component" value="Unassembled WGS sequence"/>
</dbReference>
<feature type="transmembrane region" description="Helical" evidence="6">
    <location>
        <begin position="55"/>
        <end position="78"/>
    </location>
</feature>
<evidence type="ECO:0000256" key="2">
    <source>
        <dbReference type="ARBA" id="ARBA00022475"/>
    </source>
</evidence>
<protein>
    <submittedName>
        <fullName evidence="8">Prepilin peptidase</fullName>
    </submittedName>
</protein>
<feature type="transmembrane region" description="Helical" evidence="6">
    <location>
        <begin position="98"/>
        <end position="119"/>
    </location>
</feature>
<comment type="subcellular location">
    <subcellularLocation>
        <location evidence="1">Cell membrane</location>
        <topology evidence="1">Multi-pass membrane protein</topology>
    </subcellularLocation>
</comment>
<evidence type="ECO:0000256" key="1">
    <source>
        <dbReference type="ARBA" id="ARBA00004651"/>
    </source>
</evidence>
<feature type="domain" description="Prepilin type IV endopeptidase peptidase" evidence="7">
    <location>
        <begin position="10"/>
        <end position="114"/>
    </location>
</feature>
<evidence type="ECO:0000256" key="5">
    <source>
        <dbReference type="ARBA" id="ARBA00023136"/>
    </source>
</evidence>
<accession>A0ABV6R4V3</accession>
<evidence type="ECO:0000256" key="6">
    <source>
        <dbReference type="SAM" id="Phobius"/>
    </source>
</evidence>
<keyword evidence="3 6" id="KW-0812">Transmembrane</keyword>
<keyword evidence="9" id="KW-1185">Reference proteome</keyword>
<keyword evidence="5 6" id="KW-0472">Membrane</keyword>
<dbReference type="Pfam" id="PF01478">
    <property type="entry name" value="Peptidase_A24"/>
    <property type="match status" value="1"/>
</dbReference>
<dbReference type="Gene3D" id="1.20.120.1220">
    <property type="match status" value="1"/>
</dbReference>
<reference evidence="8 9" key="1">
    <citation type="submission" date="2024-09" db="EMBL/GenBank/DDBJ databases">
        <authorList>
            <person name="Sun Q."/>
            <person name="Mori K."/>
        </authorList>
    </citation>
    <scope>NUCLEOTIDE SEQUENCE [LARGE SCALE GENOMIC DNA]</scope>
    <source>
        <strain evidence="8 9">NCAIM B.02621</strain>
    </source>
</reference>
<dbReference type="EMBL" id="JBHLSW010000007">
    <property type="protein sequence ID" value="MFC0634451.1"/>
    <property type="molecule type" value="Genomic_DNA"/>
</dbReference>
<evidence type="ECO:0000313" key="9">
    <source>
        <dbReference type="Proteomes" id="UP001589906"/>
    </source>
</evidence>
<dbReference type="PANTHER" id="PTHR36506">
    <property type="entry name" value="PREFLAGELLIN PEPTIDASE"/>
    <property type="match status" value="1"/>
</dbReference>
<keyword evidence="2" id="KW-1003">Cell membrane</keyword>
<evidence type="ECO:0000259" key="7">
    <source>
        <dbReference type="Pfam" id="PF01478"/>
    </source>
</evidence>
<dbReference type="RefSeq" id="WP_376836497.1">
    <property type="nucleotide sequence ID" value="NZ_JBHLSW010000007.1"/>
</dbReference>
<organism evidence="8 9">
    <name type="scientific">Brevundimonas balnearis</name>
    <dbReference type="NCBI Taxonomy" id="1572858"/>
    <lineage>
        <taxon>Bacteria</taxon>
        <taxon>Pseudomonadati</taxon>
        <taxon>Pseudomonadota</taxon>
        <taxon>Alphaproteobacteria</taxon>
        <taxon>Caulobacterales</taxon>
        <taxon>Caulobacteraceae</taxon>
        <taxon>Brevundimonas</taxon>
    </lineage>
</organism>
<dbReference type="PANTHER" id="PTHR36506:SF1">
    <property type="entry name" value="PREFLAGELLIN PEPTIDASE"/>
    <property type="match status" value="1"/>
</dbReference>
<proteinExistence type="predicted"/>
<evidence type="ECO:0000256" key="3">
    <source>
        <dbReference type="ARBA" id="ARBA00022692"/>
    </source>
</evidence>
<sequence>MEALAGPLALILPVVAVAAAVHDVATYKIPNWMSAVLLAAFIPAALAAGMEPRAIAIGALLGLLALFAGMGLFAANLLGGGDAKILAAMTPFMGVAALPQFMLFTALTGGLVALIFLLARKGPSWLRARGPGWRRRLMTPGEPLPYGVAICVGALAAYPAGDIGRVAFGG</sequence>
<dbReference type="InterPro" id="IPR052218">
    <property type="entry name" value="Preflagellin_Peptidase"/>
</dbReference>
<feature type="transmembrane region" description="Helical" evidence="6">
    <location>
        <begin position="29"/>
        <end position="48"/>
    </location>
</feature>
<evidence type="ECO:0000313" key="8">
    <source>
        <dbReference type="EMBL" id="MFC0634451.1"/>
    </source>
</evidence>
<evidence type="ECO:0000256" key="4">
    <source>
        <dbReference type="ARBA" id="ARBA00022989"/>
    </source>
</evidence>
<name>A0ABV6R4V3_9CAUL</name>
<dbReference type="InterPro" id="IPR000045">
    <property type="entry name" value="Prepilin_IV_endopep_pep"/>
</dbReference>